<sequence length="90" mass="9131">MSTGKYGICGWLVRRGAGGPRGLLVEIAAGTLLSGPRAAGPSYDLLLLVVVRCCSARVRGRGRRALAFCAAAVTMCRGRAGSGGRGGGRP</sequence>
<comment type="caution">
    <text evidence="1">The sequence shown here is derived from an EMBL/GenBank/DDBJ whole genome shotgun (WGS) entry which is preliminary data.</text>
</comment>
<evidence type="ECO:0000313" key="2">
    <source>
        <dbReference type="Proteomes" id="UP001589709"/>
    </source>
</evidence>
<dbReference type="RefSeq" id="WP_381341219.1">
    <property type="nucleotide sequence ID" value="NZ_JBHMCY010000003.1"/>
</dbReference>
<keyword evidence="2" id="KW-1185">Reference proteome</keyword>
<dbReference type="EMBL" id="JBHMCY010000003">
    <property type="protein sequence ID" value="MFB9461608.1"/>
    <property type="molecule type" value="Genomic_DNA"/>
</dbReference>
<protein>
    <submittedName>
        <fullName evidence="1">Uncharacterized protein</fullName>
    </submittedName>
</protein>
<proteinExistence type="predicted"/>
<name>A0ABV5MUB2_9ACTN</name>
<gene>
    <name evidence="1" type="ORF">ACFF45_02405</name>
</gene>
<dbReference type="Proteomes" id="UP001589709">
    <property type="component" value="Unassembled WGS sequence"/>
</dbReference>
<reference evidence="1 2" key="1">
    <citation type="submission" date="2024-09" db="EMBL/GenBank/DDBJ databases">
        <authorList>
            <person name="Sun Q."/>
            <person name="Mori K."/>
        </authorList>
    </citation>
    <scope>NUCLEOTIDE SEQUENCE [LARGE SCALE GENOMIC DNA]</scope>
    <source>
        <strain evidence="1 2">JCM 6917</strain>
    </source>
</reference>
<accession>A0ABV5MUB2</accession>
<organism evidence="1 2">
    <name type="scientific">Streptomyces cinereospinus</name>
    <dbReference type="NCBI Taxonomy" id="285561"/>
    <lineage>
        <taxon>Bacteria</taxon>
        <taxon>Bacillati</taxon>
        <taxon>Actinomycetota</taxon>
        <taxon>Actinomycetes</taxon>
        <taxon>Kitasatosporales</taxon>
        <taxon>Streptomycetaceae</taxon>
        <taxon>Streptomyces</taxon>
    </lineage>
</organism>
<evidence type="ECO:0000313" key="1">
    <source>
        <dbReference type="EMBL" id="MFB9461608.1"/>
    </source>
</evidence>